<name>A0AAE9T9I7_9CAUD</name>
<dbReference type="InterPro" id="IPR012348">
    <property type="entry name" value="RNR-like"/>
</dbReference>
<organism evidence="8 9">
    <name type="scientific">Enterococcus phage H1</name>
    <dbReference type="NCBI Taxonomy" id="2982918"/>
    <lineage>
        <taxon>Viruses</taxon>
        <taxon>Duplodnaviria</taxon>
        <taxon>Heunggongvirae</taxon>
        <taxon>Uroviricota</taxon>
        <taxon>Caudoviricetes</taxon>
    </lineage>
</organism>
<evidence type="ECO:0000256" key="5">
    <source>
        <dbReference type="ARBA" id="ARBA00023004"/>
    </source>
</evidence>
<comment type="similarity">
    <text evidence="1">Belongs to the ribonucleoside diphosphate reductase small chain family.</text>
</comment>
<keyword evidence="3 7" id="KW-0479">Metal-binding</keyword>
<dbReference type="EMBL" id="OP534061">
    <property type="protein sequence ID" value="UYE92442.1"/>
    <property type="molecule type" value="Genomic_DNA"/>
</dbReference>
<evidence type="ECO:0000256" key="7">
    <source>
        <dbReference type="PIRSR" id="PIRSR000355-2"/>
    </source>
</evidence>
<dbReference type="Gene3D" id="1.10.620.20">
    <property type="entry name" value="Ribonucleotide Reductase, subunit A"/>
    <property type="match status" value="1"/>
</dbReference>
<dbReference type="InterPro" id="IPR000358">
    <property type="entry name" value="RNR_small_fam"/>
</dbReference>
<evidence type="ECO:0000256" key="1">
    <source>
        <dbReference type="ARBA" id="ARBA00009303"/>
    </source>
</evidence>
<dbReference type="PANTHER" id="PTHR23409">
    <property type="entry name" value="RIBONUCLEOSIDE-DIPHOSPHATE REDUCTASE SMALL CHAIN"/>
    <property type="match status" value="1"/>
</dbReference>
<evidence type="ECO:0000313" key="8">
    <source>
        <dbReference type="EMBL" id="UYE92442.1"/>
    </source>
</evidence>
<feature type="binding site" evidence="7">
    <location>
        <position position="220"/>
    </location>
    <ligand>
        <name>Fe cation</name>
        <dbReference type="ChEBI" id="CHEBI:24875"/>
        <label>2</label>
    </ligand>
</feature>
<dbReference type="InterPro" id="IPR033909">
    <property type="entry name" value="RNR_small"/>
</dbReference>
<reference evidence="8" key="1">
    <citation type="submission" date="2022-09" db="EMBL/GenBank/DDBJ databases">
        <authorList>
            <person name="Murray E."/>
            <person name="Buttimer C."/>
            <person name="Hill C."/>
        </authorList>
    </citation>
    <scope>NUCLEOTIDE SEQUENCE</scope>
</reference>
<evidence type="ECO:0000313" key="9">
    <source>
        <dbReference type="Proteomes" id="UP001232159"/>
    </source>
</evidence>
<feature type="binding site" evidence="7">
    <location>
        <position position="183"/>
    </location>
    <ligand>
        <name>Fe cation</name>
        <dbReference type="ChEBI" id="CHEBI:24875"/>
        <label>2</label>
    </ligand>
</feature>
<dbReference type="GO" id="GO:0046872">
    <property type="term" value="F:metal ion binding"/>
    <property type="evidence" value="ECO:0007669"/>
    <property type="project" value="UniProtKB-KW"/>
</dbReference>
<dbReference type="GO" id="GO:0004748">
    <property type="term" value="F:ribonucleoside-diphosphate reductase activity, thioredoxin disulfide as acceptor"/>
    <property type="evidence" value="ECO:0007669"/>
    <property type="project" value="UniProtKB-EC"/>
</dbReference>
<keyword evidence="4" id="KW-0560">Oxidoreductase</keyword>
<accession>A0AAE9T9I7</accession>
<dbReference type="Pfam" id="PF00268">
    <property type="entry name" value="Ribonuc_red_sm"/>
    <property type="match status" value="1"/>
</dbReference>
<keyword evidence="9" id="KW-1185">Reference proteome</keyword>
<gene>
    <name evidence="8" type="ORF">H1_22</name>
</gene>
<dbReference type="InterPro" id="IPR009078">
    <property type="entry name" value="Ferritin-like_SF"/>
</dbReference>
<protein>
    <recommendedName>
        <fullName evidence="2">ribonucleoside-diphosphate reductase</fullName>
        <ecNumber evidence="2">1.17.4.1</ecNumber>
    </recommendedName>
</protein>
<feature type="binding site" evidence="7">
    <location>
        <position position="116"/>
    </location>
    <ligand>
        <name>Fe cation</name>
        <dbReference type="ChEBI" id="CHEBI:24875"/>
        <label>2</label>
    </ligand>
</feature>
<dbReference type="Proteomes" id="UP001232159">
    <property type="component" value="Segment"/>
</dbReference>
<dbReference type="CDD" id="cd01049">
    <property type="entry name" value="RNRR2"/>
    <property type="match status" value="1"/>
</dbReference>
<evidence type="ECO:0000256" key="6">
    <source>
        <dbReference type="PIRSR" id="PIRSR000355-1"/>
    </source>
</evidence>
<feature type="active site" evidence="6">
    <location>
        <position position="123"/>
    </location>
</feature>
<evidence type="ECO:0000256" key="2">
    <source>
        <dbReference type="ARBA" id="ARBA00012274"/>
    </source>
</evidence>
<dbReference type="PANTHER" id="PTHR23409:SF18">
    <property type="entry name" value="RIBONUCLEOSIDE-DIPHOSPHATE REDUCTASE SUBUNIT M2"/>
    <property type="match status" value="1"/>
</dbReference>
<feature type="binding site" evidence="7">
    <location>
        <position position="86"/>
    </location>
    <ligand>
        <name>Fe cation</name>
        <dbReference type="ChEBI" id="CHEBI:24875"/>
        <label>1</label>
    </ligand>
</feature>
<dbReference type="EC" id="1.17.4.1" evidence="2"/>
<sequence>MLEKHIRLFNKDAENTNESIFGEHSGLLYWDEQNPVWYDVYSELKQNFWIPQEVGLNTDSRDWRDNMSDVEKTFYKRAISQLVLLDSISTVIDGQLAAYIKNPAIKAIMAYIASQESIHNESYTYIATTFMTKEEAKEVFEIPKTDKYILGSSEMILDTFETFLETPTKLNMAKALAAMAALEGIRFTNGFTPFYLLNRNKKMLGTGQIIQLIQRDEVQHSYFQTLVVRQIMSELHLPPQESEDFSNWVYAFFDKVVKSEQELARDLYKDYAVLDMEELEHYIEWRANILLQNLGLTKVYTEALTNPMIWIKTYDSDNINNTKTDFFENRVVNYSKATDDKNNWDEL</sequence>
<dbReference type="SUPFAM" id="SSF47240">
    <property type="entry name" value="Ferritin-like"/>
    <property type="match status" value="1"/>
</dbReference>
<feature type="binding site" evidence="7">
    <location>
        <position position="119"/>
    </location>
    <ligand>
        <name>Fe cation</name>
        <dbReference type="ChEBI" id="CHEBI:24875"/>
        <label>1</label>
    </ligand>
</feature>
<keyword evidence="5 7" id="KW-0408">Iron</keyword>
<feature type="binding site" evidence="7">
    <location>
        <position position="217"/>
    </location>
    <ligand>
        <name>Fe cation</name>
        <dbReference type="ChEBI" id="CHEBI:24875"/>
        <label>2</label>
    </ligand>
</feature>
<comment type="cofactor">
    <cofactor evidence="7">
        <name>Fe cation</name>
        <dbReference type="ChEBI" id="CHEBI:24875"/>
    </cofactor>
    <text evidence="7">Binds 2 iron ions per subunit.</text>
</comment>
<dbReference type="GO" id="GO:0009263">
    <property type="term" value="P:deoxyribonucleotide biosynthetic process"/>
    <property type="evidence" value="ECO:0007669"/>
    <property type="project" value="InterPro"/>
</dbReference>
<feature type="binding site" evidence="7">
    <location>
        <position position="116"/>
    </location>
    <ligand>
        <name>Fe cation</name>
        <dbReference type="ChEBI" id="CHEBI:24875"/>
        <label>1</label>
    </ligand>
</feature>
<evidence type="ECO:0000256" key="4">
    <source>
        <dbReference type="ARBA" id="ARBA00023002"/>
    </source>
</evidence>
<dbReference type="PIRSF" id="PIRSF000355">
    <property type="entry name" value="NrdB"/>
    <property type="match status" value="1"/>
</dbReference>
<evidence type="ECO:0000256" key="3">
    <source>
        <dbReference type="ARBA" id="ARBA00022723"/>
    </source>
</evidence>
<proteinExistence type="inferred from homology"/>